<evidence type="ECO:0000256" key="6">
    <source>
        <dbReference type="SAM" id="Phobius"/>
    </source>
</evidence>
<feature type="transmembrane region" description="Helical" evidence="6">
    <location>
        <begin position="222"/>
        <end position="241"/>
    </location>
</feature>
<dbReference type="GO" id="GO:0016020">
    <property type="term" value="C:membrane"/>
    <property type="evidence" value="ECO:0007669"/>
    <property type="project" value="UniProtKB-SubCell"/>
</dbReference>
<dbReference type="EMBL" id="QGKY02000089">
    <property type="protein sequence ID" value="KAF2615776.1"/>
    <property type="molecule type" value="Genomic_DNA"/>
</dbReference>
<proteinExistence type="predicted"/>
<organism evidence="8">
    <name type="scientific">Brassica cretica</name>
    <name type="common">Mustard</name>
    <dbReference type="NCBI Taxonomy" id="69181"/>
    <lineage>
        <taxon>Eukaryota</taxon>
        <taxon>Viridiplantae</taxon>
        <taxon>Streptophyta</taxon>
        <taxon>Embryophyta</taxon>
        <taxon>Tracheophyta</taxon>
        <taxon>Spermatophyta</taxon>
        <taxon>Magnoliopsida</taxon>
        <taxon>eudicotyledons</taxon>
        <taxon>Gunneridae</taxon>
        <taxon>Pentapetalae</taxon>
        <taxon>rosids</taxon>
        <taxon>malvids</taxon>
        <taxon>Brassicales</taxon>
        <taxon>Brassicaceae</taxon>
        <taxon>Brassiceae</taxon>
        <taxon>Brassica</taxon>
    </lineage>
</organism>
<feature type="transmembrane region" description="Helical" evidence="6">
    <location>
        <begin position="444"/>
        <end position="464"/>
    </location>
</feature>
<sequence>MALLKSFSLLPAPPPSSKSSSLSLYTLGIVMSLSTGLANVSLKYNSVGFYQMAKIAVTPSIVFAEFLWYRKRVSFMKVVALTVVSVGVAVATVTDLQFSLFGACVALAWIIPSATNKILWSNMQQRENWTALALMWKTTPITLLFLVSMIPFLDPPGALSFDWSLANTSAIFVSAFLGFFLQWSGALALGATSAITHVVLGQFKTCVLLLGNFYIFGSNSGVVSVCGAIVAIIGTSLYTFLNTRGQSLKASSSSSSLLDKKSRFRKALEDLRASLFNRFRSPETPKRQQQQQQTHRVCGPTVALTFNFFVAISIIFMNKWVLKNIGFEFPVFLTFIHYVVAFILMALLKSFSLLPAPPPSSKSSSLSLYTLGIVMSLSTGLANVSLKYNSVGFYQMAKIAVTPSIVFAEFLWYRKRVSFMKVVALTVVSVGVAVATVTDLQFSLFGACVALAWIIPSATNKILWSNMQQRENWTALALMWKTTPITLLFLVSMIPFLDPPGALSFNWSLANTSAIFVSAFLGFFLQWSGALALGATSAITHVVLGQFKTCVLLLGNFYIFGSNSGVVSVCGAIVAIIGTSLYTYLNTRGQSLKASSSSSSLLDKKSRFSELKDDEKNLLEPYGSDAV</sequence>
<evidence type="ECO:0000256" key="2">
    <source>
        <dbReference type="ARBA" id="ARBA00022448"/>
    </source>
</evidence>
<accession>A0A8S9MEY9</accession>
<feature type="transmembrane region" description="Helical" evidence="6">
    <location>
        <begin position="195"/>
        <end position="216"/>
    </location>
</feature>
<protein>
    <recommendedName>
        <fullName evidence="7">Sugar phosphate transporter domain-containing protein</fullName>
    </recommendedName>
</protein>
<keyword evidence="4 6" id="KW-1133">Transmembrane helix</keyword>
<dbReference type="AlphaFoldDB" id="A0A8S9MEY9"/>
<evidence type="ECO:0000259" key="7">
    <source>
        <dbReference type="Pfam" id="PF03151"/>
    </source>
</evidence>
<feature type="transmembrane region" description="Helical" evidence="6">
    <location>
        <begin position="329"/>
        <end position="354"/>
    </location>
</feature>
<evidence type="ECO:0000256" key="1">
    <source>
        <dbReference type="ARBA" id="ARBA00004141"/>
    </source>
</evidence>
<dbReference type="InterPro" id="IPR050186">
    <property type="entry name" value="TPT_transporter"/>
</dbReference>
<feature type="domain" description="Sugar phosphate transporter" evidence="7">
    <location>
        <begin position="305"/>
        <end position="582"/>
    </location>
</feature>
<feature type="transmembrane region" description="Helical" evidence="6">
    <location>
        <begin position="366"/>
        <end position="386"/>
    </location>
</feature>
<evidence type="ECO:0000313" key="8">
    <source>
        <dbReference type="EMBL" id="KAF2615776.1"/>
    </source>
</evidence>
<feature type="transmembrane region" description="Helical" evidence="6">
    <location>
        <begin position="132"/>
        <end position="153"/>
    </location>
</feature>
<keyword evidence="2" id="KW-0813">Transport</keyword>
<keyword evidence="3 6" id="KW-0812">Transmembrane</keyword>
<feature type="transmembrane region" description="Helical" evidence="6">
    <location>
        <begin position="539"/>
        <end position="560"/>
    </location>
</feature>
<comment type="caution">
    <text evidence="8">The sequence shown here is derived from an EMBL/GenBank/DDBJ whole genome shotgun (WGS) entry which is preliminary data.</text>
</comment>
<evidence type="ECO:0000256" key="5">
    <source>
        <dbReference type="ARBA" id="ARBA00023136"/>
    </source>
</evidence>
<feature type="transmembrane region" description="Helical" evidence="6">
    <location>
        <begin position="419"/>
        <end position="438"/>
    </location>
</feature>
<dbReference type="Pfam" id="PF03151">
    <property type="entry name" value="TPT"/>
    <property type="match status" value="2"/>
</dbReference>
<feature type="transmembrane region" description="Helical" evidence="6">
    <location>
        <begin position="392"/>
        <end position="412"/>
    </location>
</feature>
<reference evidence="8" key="1">
    <citation type="submission" date="2019-12" db="EMBL/GenBank/DDBJ databases">
        <title>Genome sequencing and annotation of Brassica cretica.</title>
        <authorList>
            <person name="Studholme D.J."/>
            <person name="Sarris P.F."/>
        </authorList>
    </citation>
    <scope>NUCLEOTIDE SEQUENCE</scope>
    <source>
        <strain evidence="8">PFS-102/07</strain>
        <tissue evidence="8">Leaf</tissue>
    </source>
</reference>
<feature type="transmembrane region" description="Helical" evidence="6">
    <location>
        <begin position="100"/>
        <end position="120"/>
    </location>
</feature>
<comment type="subcellular location">
    <subcellularLocation>
        <location evidence="1">Membrane</location>
        <topology evidence="1">Multi-pass membrane protein</topology>
    </subcellularLocation>
</comment>
<keyword evidence="5 6" id="KW-0472">Membrane</keyword>
<feature type="domain" description="Sugar phosphate transporter" evidence="7">
    <location>
        <begin position="19"/>
        <end position="238"/>
    </location>
</feature>
<evidence type="ECO:0000256" key="4">
    <source>
        <dbReference type="ARBA" id="ARBA00022989"/>
    </source>
</evidence>
<feature type="transmembrane region" description="Helical" evidence="6">
    <location>
        <begin position="297"/>
        <end position="317"/>
    </location>
</feature>
<feature type="transmembrane region" description="Helical" evidence="6">
    <location>
        <begin position="48"/>
        <end position="68"/>
    </location>
</feature>
<gene>
    <name evidence="8" type="ORF">F2Q70_00007893</name>
</gene>
<feature type="transmembrane region" description="Helical" evidence="6">
    <location>
        <begin position="476"/>
        <end position="497"/>
    </location>
</feature>
<evidence type="ECO:0000256" key="3">
    <source>
        <dbReference type="ARBA" id="ARBA00022692"/>
    </source>
</evidence>
<feature type="transmembrane region" description="Helical" evidence="6">
    <location>
        <begin position="21"/>
        <end position="42"/>
    </location>
</feature>
<feature type="transmembrane region" description="Helical" evidence="6">
    <location>
        <begin position="165"/>
        <end position="183"/>
    </location>
</feature>
<dbReference type="InterPro" id="IPR004853">
    <property type="entry name" value="Sugar_P_trans_dom"/>
</dbReference>
<name>A0A8S9MEY9_BRACR</name>
<feature type="transmembrane region" description="Helical" evidence="6">
    <location>
        <begin position="566"/>
        <end position="585"/>
    </location>
</feature>
<feature type="transmembrane region" description="Helical" evidence="6">
    <location>
        <begin position="509"/>
        <end position="527"/>
    </location>
</feature>
<dbReference type="PANTHER" id="PTHR11132">
    <property type="entry name" value="SOLUTE CARRIER FAMILY 35"/>
    <property type="match status" value="1"/>
</dbReference>